<sequence length="334" mass="36683">MSYATKFISTSIRKLYLPYYASRVLASNGTKLLKQQSVAQSLGYQYLSSYSRTQKYNTHRRKFSVYSSVQPGAPLPPQPPSSSLSWILGIVLTIILPFVGNKWGPLLKFKTEVDTAIETIEEIVEVVEKVAEVVDKVAEGISDDLPDGGKLKKLVDVVEDVAEKTAQDARTVGDAIDKSEGSFDYRDFTVHSSVEPGVPPPTGPPSNILSWIVGVAIAIVVPFINYKWGPLLKDKIVTALKMTEEVVEAVEKVAGEVEKVAEDIADDLPEGGKLRKAVDFVEKVAERAARDAGAVDDFIDKVQEEQEKAESLVESLKDESENPPEESKDQNLNK</sequence>
<dbReference type="EMBL" id="JACGWK010000015">
    <property type="protein sequence ID" value="KAL0314392.1"/>
    <property type="molecule type" value="Genomic_DNA"/>
</dbReference>
<reference evidence="2" key="2">
    <citation type="journal article" date="2024" name="Plant">
        <title>Genomic evolution and insights into agronomic trait innovations of Sesamum species.</title>
        <authorList>
            <person name="Miao H."/>
            <person name="Wang L."/>
            <person name="Qu L."/>
            <person name="Liu H."/>
            <person name="Sun Y."/>
            <person name="Le M."/>
            <person name="Wang Q."/>
            <person name="Wei S."/>
            <person name="Zheng Y."/>
            <person name="Lin W."/>
            <person name="Duan Y."/>
            <person name="Cao H."/>
            <person name="Xiong S."/>
            <person name="Wang X."/>
            <person name="Wei L."/>
            <person name="Li C."/>
            <person name="Ma Q."/>
            <person name="Ju M."/>
            <person name="Zhao R."/>
            <person name="Li G."/>
            <person name="Mu C."/>
            <person name="Tian Q."/>
            <person name="Mei H."/>
            <person name="Zhang T."/>
            <person name="Gao T."/>
            <person name="Zhang H."/>
        </authorList>
    </citation>
    <scope>NUCLEOTIDE SEQUENCE</scope>
    <source>
        <strain evidence="2">G01</strain>
    </source>
</reference>
<evidence type="ECO:0000256" key="1">
    <source>
        <dbReference type="SAM" id="MobiDB-lite"/>
    </source>
</evidence>
<organism evidence="2">
    <name type="scientific">Sesamum angustifolium</name>
    <dbReference type="NCBI Taxonomy" id="2727405"/>
    <lineage>
        <taxon>Eukaryota</taxon>
        <taxon>Viridiplantae</taxon>
        <taxon>Streptophyta</taxon>
        <taxon>Embryophyta</taxon>
        <taxon>Tracheophyta</taxon>
        <taxon>Spermatophyta</taxon>
        <taxon>Magnoliopsida</taxon>
        <taxon>eudicotyledons</taxon>
        <taxon>Gunneridae</taxon>
        <taxon>Pentapetalae</taxon>
        <taxon>asterids</taxon>
        <taxon>lamiids</taxon>
        <taxon>Lamiales</taxon>
        <taxon>Pedaliaceae</taxon>
        <taxon>Sesamum</taxon>
    </lineage>
</organism>
<reference evidence="2" key="1">
    <citation type="submission" date="2020-06" db="EMBL/GenBank/DDBJ databases">
        <authorList>
            <person name="Li T."/>
            <person name="Hu X."/>
            <person name="Zhang T."/>
            <person name="Song X."/>
            <person name="Zhang H."/>
            <person name="Dai N."/>
            <person name="Sheng W."/>
            <person name="Hou X."/>
            <person name="Wei L."/>
        </authorList>
    </citation>
    <scope>NUCLEOTIDE SEQUENCE</scope>
    <source>
        <strain evidence="2">G01</strain>
        <tissue evidence="2">Leaf</tissue>
    </source>
</reference>
<evidence type="ECO:0000313" key="2">
    <source>
        <dbReference type="EMBL" id="KAL0314392.1"/>
    </source>
</evidence>
<name>A0AAW2L7I6_9LAMI</name>
<gene>
    <name evidence="2" type="ORF">Sangu_2283600</name>
</gene>
<dbReference type="PANTHER" id="PTHR33735">
    <property type="entry name" value="EXPRESSED PROTEIN"/>
    <property type="match status" value="1"/>
</dbReference>
<feature type="region of interest" description="Disordered" evidence="1">
    <location>
        <begin position="306"/>
        <end position="334"/>
    </location>
</feature>
<protein>
    <submittedName>
        <fullName evidence="2">Uncharacterized protein</fullName>
    </submittedName>
</protein>
<proteinExistence type="predicted"/>
<dbReference type="AlphaFoldDB" id="A0AAW2L7I6"/>
<accession>A0AAW2L7I6</accession>
<comment type="caution">
    <text evidence="2">The sequence shown here is derived from an EMBL/GenBank/DDBJ whole genome shotgun (WGS) entry which is preliminary data.</text>
</comment>
<dbReference type="PANTHER" id="PTHR33735:SF14">
    <property type="entry name" value="PHAGE CAPSID SCAFFOLDING PROTEIN (GPO) SERINE PEPTIDASE"/>
    <property type="match status" value="1"/>
</dbReference>